<name>A0ABQ9IMA3_9NEOP</name>
<sequence length="622" mass="69096">MRIRRATQSRGNKSFGDLSSPVRYEVLVAGRTETLTKSAPPWYGNLKDLPKYCLASRREGATVVERLVYSPPTKAIRVQSPAGPLRIFACGIRAGRCRWSAGLLGDLPFPPPQFRSCSILTSITLISSQDLYFKSRPNLLTHSRREDEARDRYGGQLQAHVAPHRSYAQGVQCFRRDAVLCKTSRECPGQPLRTTSRQNSFVVRQAVSTPRASLHTVQERVTAVGYTPVSIITIPRTSSERAAWQLAVGSERCSAKNRNSVWTQTTIEFEFEFGEALANTSGTLPPKREVIVWGAVSYDPHTPLVAIEGTLTKPCYVQEIKQPCALLFLAQLDNPVFQQDNAWPHTARISLACLRDVNMLPRPARPMTSRPSRTLAYTRLDGNFGQRQLLRIWKVTRARCGRIFLGRTSNYMFKLTGTNINTSPKPAEMHCHSLFNIPGVFRTLGISSAPRSTAVSHGAVLKPPCKQKCKASSSDERAGHGVGPCAHVMFHSRWVKAVHDKESTFEINLRKKSLLLLADIITGALSGIRPLESRRATSFCYSSSHSVWHALYKCLQDIHGDSSPFLLQPCHELSNGFWPRLTSPHPAIQFVPTMLYRVEVRALGGPVQSANIVVGVPLHSSP</sequence>
<organism evidence="1 2">
    <name type="scientific">Dryococelus australis</name>
    <dbReference type="NCBI Taxonomy" id="614101"/>
    <lineage>
        <taxon>Eukaryota</taxon>
        <taxon>Metazoa</taxon>
        <taxon>Ecdysozoa</taxon>
        <taxon>Arthropoda</taxon>
        <taxon>Hexapoda</taxon>
        <taxon>Insecta</taxon>
        <taxon>Pterygota</taxon>
        <taxon>Neoptera</taxon>
        <taxon>Polyneoptera</taxon>
        <taxon>Phasmatodea</taxon>
        <taxon>Verophasmatodea</taxon>
        <taxon>Anareolatae</taxon>
        <taxon>Phasmatidae</taxon>
        <taxon>Eurycanthinae</taxon>
        <taxon>Dryococelus</taxon>
    </lineage>
</organism>
<accession>A0ABQ9IMA3</accession>
<comment type="caution">
    <text evidence="1">The sequence shown here is derived from an EMBL/GenBank/DDBJ whole genome shotgun (WGS) entry which is preliminary data.</text>
</comment>
<dbReference type="Gene3D" id="3.30.420.10">
    <property type="entry name" value="Ribonuclease H-like superfamily/Ribonuclease H"/>
    <property type="match status" value="1"/>
</dbReference>
<reference evidence="1 2" key="1">
    <citation type="submission" date="2023-02" db="EMBL/GenBank/DDBJ databases">
        <title>LHISI_Scaffold_Assembly.</title>
        <authorList>
            <person name="Stuart O.P."/>
            <person name="Cleave R."/>
            <person name="Magrath M.J.L."/>
            <person name="Mikheyev A.S."/>
        </authorList>
    </citation>
    <scope>NUCLEOTIDE SEQUENCE [LARGE SCALE GENOMIC DNA]</scope>
    <source>
        <strain evidence="1">Daus_M_001</strain>
        <tissue evidence="1">Leg muscle</tissue>
    </source>
</reference>
<dbReference type="InterPro" id="IPR036397">
    <property type="entry name" value="RNaseH_sf"/>
</dbReference>
<dbReference type="Proteomes" id="UP001159363">
    <property type="component" value="Chromosome 1"/>
</dbReference>
<dbReference type="EMBL" id="JARBHB010000001">
    <property type="protein sequence ID" value="KAJ8897310.1"/>
    <property type="molecule type" value="Genomic_DNA"/>
</dbReference>
<gene>
    <name evidence="1" type="ORF">PR048_002656</name>
</gene>
<proteinExistence type="predicted"/>
<protein>
    <submittedName>
        <fullName evidence="1">Uncharacterized protein</fullName>
    </submittedName>
</protein>
<evidence type="ECO:0000313" key="2">
    <source>
        <dbReference type="Proteomes" id="UP001159363"/>
    </source>
</evidence>
<keyword evidence="2" id="KW-1185">Reference proteome</keyword>
<evidence type="ECO:0000313" key="1">
    <source>
        <dbReference type="EMBL" id="KAJ8897310.1"/>
    </source>
</evidence>